<dbReference type="FunCoup" id="G1KN55">
    <property type="interactions" value="261"/>
</dbReference>
<accession>G1KN55</accession>
<name>G1KN55_ANOCA</name>
<reference evidence="3" key="2">
    <citation type="submission" date="2025-08" db="UniProtKB">
        <authorList>
            <consortium name="Ensembl"/>
        </authorList>
    </citation>
    <scope>IDENTIFICATION</scope>
</reference>
<protein>
    <submittedName>
        <fullName evidence="3">Transmembrane protein 70</fullName>
    </submittedName>
</protein>
<dbReference type="Proteomes" id="UP000001646">
    <property type="component" value="Chromosome 4"/>
</dbReference>
<dbReference type="InParanoid" id="G1KN55"/>
<dbReference type="GO" id="GO:0031966">
    <property type="term" value="C:mitochondrial membrane"/>
    <property type="evidence" value="ECO:0000318"/>
    <property type="project" value="GO_Central"/>
</dbReference>
<comment type="similarity">
    <text evidence="1">Belongs to the TMEM70 family.</text>
</comment>
<evidence type="ECO:0000313" key="3">
    <source>
        <dbReference type="Ensembl" id="ENSACAP00000012799.3"/>
    </source>
</evidence>
<dbReference type="GeneID" id="100551731"/>
<gene>
    <name evidence="3" type="primary">TMEM70</name>
</gene>
<dbReference type="OrthoDB" id="156886at2759"/>
<dbReference type="HOGENOM" id="CLU_096509_1_0_1"/>
<dbReference type="PANTHER" id="PTHR13281:SF0">
    <property type="entry name" value="TRANSMEMBRANE PROTEIN 70, MITOCHONDRIAL"/>
    <property type="match status" value="1"/>
</dbReference>
<dbReference type="Ensembl" id="ENSACAT00000013055.4">
    <property type="protein sequence ID" value="ENSACAP00000012799.3"/>
    <property type="gene ID" value="ENSACAG00000013053.4"/>
</dbReference>
<dbReference type="GO" id="GO:0033615">
    <property type="term" value="P:mitochondrial proton-transporting ATP synthase complex assembly"/>
    <property type="evidence" value="ECO:0000318"/>
    <property type="project" value="GO_Central"/>
</dbReference>
<reference evidence="3" key="3">
    <citation type="submission" date="2025-09" db="UniProtKB">
        <authorList>
            <consortium name="Ensembl"/>
        </authorList>
    </citation>
    <scope>IDENTIFICATION</scope>
</reference>
<keyword evidence="2" id="KW-1133">Transmembrane helix</keyword>
<dbReference type="RefSeq" id="XP_003219665.1">
    <property type="nucleotide sequence ID" value="XM_003219617.4"/>
</dbReference>
<dbReference type="InterPro" id="IPR009724">
    <property type="entry name" value="TMEM70"/>
</dbReference>
<dbReference type="KEGG" id="acs:100551731"/>
<dbReference type="GO" id="GO:0140260">
    <property type="term" value="F:mitochondrial proton-transporting ATP synthase complex binding"/>
    <property type="evidence" value="ECO:0007669"/>
    <property type="project" value="Ensembl"/>
</dbReference>
<dbReference type="Pfam" id="PF06979">
    <property type="entry name" value="TMEM70"/>
    <property type="match status" value="1"/>
</dbReference>
<dbReference type="CTD" id="54968"/>
<evidence type="ECO:0000256" key="2">
    <source>
        <dbReference type="SAM" id="Phobius"/>
    </source>
</evidence>
<keyword evidence="4" id="KW-1185">Reference proteome</keyword>
<dbReference type="Bgee" id="ENSACAG00000013053">
    <property type="expression patterns" value="Expressed in adrenal gland and 13 other cell types or tissues"/>
</dbReference>
<dbReference type="GO" id="GO:0032981">
    <property type="term" value="P:mitochondrial respiratory chain complex I assembly"/>
    <property type="evidence" value="ECO:0007669"/>
    <property type="project" value="Ensembl"/>
</dbReference>
<reference evidence="3 4" key="1">
    <citation type="submission" date="2009-12" db="EMBL/GenBank/DDBJ databases">
        <title>The Genome Sequence of Anolis carolinensis (Green Anole Lizard).</title>
        <authorList>
            <consortium name="The Genome Sequencing Platform"/>
            <person name="Di Palma F."/>
            <person name="Alfoldi J."/>
            <person name="Heiman D."/>
            <person name="Young S."/>
            <person name="Grabherr M."/>
            <person name="Johnson J."/>
            <person name="Lander E.S."/>
            <person name="Lindblad-Toh K."/>
        </authorList>
    </citation>
    <scope>NUCLEOTIDE SEQUENCE [LARGE SCALE GENOMIC DNA]</scope>
    <source>
        <strain evidence="3 4">JBL SC #1</strain>
    </source>
</reference>
<dbReference type="STRING" id="28377.ENSACAP00000012799"/>
<dbReference type="InterPro" id="IPR045325">
    <property type="entry name" value="TMEM70/TMEM186/TMEM223"/>
</dbReference>
<keyword evidence="2" id="KW-0812">Transmembrane</keyword>
<feature type="transmembrane region" description="Helical" evidence="2">
    <location>
        <begin position="94"/>
        <end position="113"/>
    </location>
</feature>
<evidence type="ECO:0000313" key="4">
    <source>
        <dbReference type="Proteomes" id="UP000001646"/>
    </source>
</evidence>
<feature type="transmembrane region" description="Helical" evidence="2">
    <location>
        <begin position="125"/>
        <end position="146"/>
    </location>
</feature>
<evidence type="ECO:0000256" key="1">
    <source>
        <dbReference type="ARBA" id="ARBA00005280"/>
    </source>
</evidence>
<dbReference type="PANTHER" id="PTHR13281">
    <property type="entry name" value="TRANSMEMBRANE PROTEIN 70, MITOCHONDRIAL"/>
    <property type="match status" value="1"/>
</dbReference>
<dbReference type="eggNOG" id="KOG4478">
    <property type="taxonomic scope" value="Eukaryota"/>
</dbReference>
<dbReference type="GeneTree" id="ENSGT00390000018710"/>
<keyword evidence="2" id="KW-0472">Membrane</keyword>
<dbReference type="GO" id="GO:0030061">
    <property type="term" value="C:mitochondrial crista"/>
    <property type="evidence" value="ECO:0007669"/>
    <property type="project" value="Ensembl"/>
</dbReference>
<organism evidence="3 4">
    <name type="scientific">Anolis carolinensis</name>
    <name type="common">Green anole</name>
    <name type="synonym">American chameleon</name>
    <dbReference type="NCBI Taxonomy" id="28377"/>
    <lineage>
        <taxon>Eukaryota</taxon>
        <taxon>Metazoa</taxon>
        <taxon>Chordata</taxon>
        <taxon>Craniata</taxon>
        <taxon>Vertebrata</taxon>
        <taxon>Euteleostomi</taxon>
        <taxon>Lepidosauria</taxon>
        <taxon>Squamata</taxon>
        <taxon>Bifurcata</taxon>
        <taxon>Unidentata</taxon>
        <taxon>Episquamata</taxon>
        <taxon>Toxicofera</taxon>
        <taxon>Iguania</taxon>
        <taxon>Dactyloidae</taxon>
        <taxon>Anolis</taxon>
    </lineage>
</organism>
<proteinExistence type="inferred from homology"/>
<dbReference type="GO" id="GO:0051260">
    <property type="term" value="P:protein homooligomerization"/>
    <property type="evidence" value="ECO:0007669"/>
    <property type="project" value="Ensembl"/>
</dbReference>
<dbReference type="GO" id="GO:0005654">
    <property type="term" value="C:nucleoplasm"/>
    <property type="evidence" value="ECO:0007669"/>
    <property type="project" value="Ensembl"/>
</dbReference>
<dbReference type="AlphaFoldDB" id="G1KN55"/>
<sequence length="239" mass="26970">MPLLAALGCRASPGLKPWLRGSRRLFLAARERSSPSLRSLPGTLIAATKKEEQIPFCHVKALCCFSTSSRHENPEYGRLIYSGNLARAVLGVKFFSYSTSMFSGCMMPILLLKTGVGLDSLPLQIAFYSVVGFFTFITPVTLHFITKGYVIRLYHKAETDTYTAITYNAILAEKKTVFHQKDVKIPNISKMFTTFYAKTKSMLVNPLLFQYPQDYSHLMGYDKPFTFDLEEAKNSIEDK</sequence>